<reference evidence="7 8" key="1">
    <citation type="submission" date="2016-11" db="EMBL/GenBank/DDBJ databases">
        <title>The macronuclear genome of Stentor coeruleus: a giant cell with tiny introns.</title>
        <authorList>
            <person name="Slabodnick M."/>
            <person name="Ruby J.G."/>
            <person name="Reiff S.B."/>
            <person name="Swart E.C."/>
            <person name="Gosai S."/>
            <person name="Prabakaran S."/>
            <person name="Witkowska E."/>
            <person name="Larue G.E."/>
            <person name="Fisher S."/>
            <person name="Freeman R.M."/>
            <person name="Gunawardena J."/>
            <person name="Chu W."/>
            <person name="Stover N.A."/>
            <person name="Gregory B.D."/>
            <person name="Nowacki M."/>
            <person name="Derisi J."/>
            <person name="Roy S.W."/>
            <person name="Marshall W.F."/>
            <person name="Sood P."/>
        </authorList>
    </citation>
    <scope>NUCLEOTIDE SEQUENCE [LARGE SCALE GENOMIC DNA]</scope>
    <source>
        <strain evidence="7">WM001</strain>
    </source>
</reference>
<dbReference type="InterPro" id="IPR051339">
    <property type="entry name" value="DnaJ_subfamily_B"/>
</dbReference>
<dbReference type="PROSITE" id="PS00636">
    <property type="entry name" value="DNAJ_1"/>
    <property type="match status" value="1"/>
</dbReference>
<sequence>MAKNYYQILDLTRNCSDIDIIKAYKKLSLRYHPNRSKDDKIAANFMFNQISEAYDVLSDYKKRSCYDQLGEFGLKQGGPDGKGGYKYLNNAEEIFQNFFKSNQILDTMFGMEDIEGSLFGSSMRGMDSKPHPTPEPLKVILECTLEDLYRGTIKNVEFDRIVLNSDRATTKTEKVKKRVEIHPGMINGKEIIFQGEGNMSLLYPSSDLIFEIKQLNHDKFIRDGNDLKYRYKIKLLDALIAYPIQIETLDKRVITLSFEEIVTPETVKAIDGEGMPIFKERLTAEDYMNKEKGCLVIEFDVEFPKHISDEKKRKAIELLS</sequence>
<dbReference type="CDD" id="cd06257">
    <property type="entry name" value="DnaJ"/>
    <property type="match status" value="1"/>
</dbReference>
<dbReference type="Gene3D" id="1.10.287.110">
    <property type="entry name" value="DnaJ domain"/>
    <property type="match status" value="1"/>
</dbReference>
<dbReference type="GO" id="GO:0051082">
    <property type="term" value="F:unfolded protein binding"/>
    <property type="evidence" value="ECO:0007669"/>
    <property type="project" value="InterPro"/>
</dbReference>
<organism evidence="7 8">
    <name type="scientific">Stentor coeruleus</name>
    <dbReference type="NCBI Taxonomy" id="5963"/>
    <lineage>
        <taxon>Eukaryota</taxon>
        <taxon>Sar</taxon>
        <taxon>Alveolata</taxon>
        <taxon>Ciliophora</taxon>
        <taxon>Postciliodesmatophora</taxon>
        <taxon>Heterotrichea</taxon>
        <taxon>Heterotrichida</taxon>
        <taxon>Stentoridae</taxon>
        <taxon>Stentor</taxon>
    </lineage>
</organism>
<dbReference type="SMART" id="SM00271">
    <property type="entry name" value="DnaJ"/>
    <property type="match status" value="1"/>
</dbReference>
<accession>A0A1R2AX55</accession>
<keyword evidence="8" id="KW-1185">Reference proteome</keyword>
<evidence type="ECO:0000259" key="6">
    <source>
        <dbReference type="PROSITE" id="PS50076"/>
    </source>
</evidence>
<dbReference type="AlphaFoldDB" id="A0A1R2AX55"/>
<keyword evidence="2" id="KW-0677">Repeat</keyword>
<dbReference type="GO" id="GO:0005829">
    <property type="term" value="C:cytosol"/>
    <property type="evidence" value="ECO:0007669"/>
    <property type="project" value="TreeGrafter"/>
</dbReference>
<keyword evidence="1" id="KW-0479">Metal-binding</keyword>
<dbReference type="SUPFAM" id="SSF46565">
    <property type="entry name" value="Chaperone J-domain"/>
    <property type="match status" value="1"/>
</dbReference>
<evidence type="ECO:0000256" key="2">
    <source>
        <dbReference type="ARBA" id="ARBA00022737"/>
    </source>
</evidence>
<dbReference type="Gene3D" id="2.60.260.20">
    <property type="entry name" value="Urease metallochaperone UreE, N-terminal domain"/>
    <property type="match status" value="2"/>
</dbReference>
<evidence type="ECO:0000256" key="1">
    <source>
        <dbReference type="ARBA" id="ARBA00022723"/>
    </source>
</evidence>
<dbReference type="Pfam" id="PF01556">
    <property type="entry name" value="DnaJ_C"/>
    <property type="match status" value="1"/>
</dbReference>
<evidence type="ECO:0000313" key="7">
    <source>
        <dbReference type="EMBL" id="OMJ69111.1"/>
    </source>
</evidence>
<dbReference type="PANTHER" id="PTHR24078:SF553">
    <property type="entry name" value="DNAJ HOMOLOG SUBFAMILY B MEMBER 5"/>
    <property type="match status" value="1"/>
</dbReference>
<dbReference type="Pfam" id="PF00226">
    <property type="entry name" value="DnaJ"/>
    <property type="match status" value="1"/>
</dbReference>
<dbReference type="CDD" id="cd10747">
    <property type="entry name" value="DnaJ_C"/>
    <property type="match status" value="1"/>
</dbReference>
<evidence type="ECO:0000256" key="4">
    <source>
        <dbReference type="ARBA" id="ARBA00022833"/>
    </source>
</evidence>
<dbReference type="PRINTS" id="PR00625">
    <property type="entry name" value="JDOMAIN"/>
</dbReference>
<dbReference type="GO" id="GO:0006457">
    <property type="term" value="P:protein folding"/>
    <property type="evidence" value="ECO:0007669"/>
    <property type="project" value="InterPro"/>
</dbReference>
<dbReference type="InterPro" id="IPR036869">
    <property type="entry name" value="J_dom_sf"/>
</dbReference>
<dbReference type="InterPro" id="IPR008971">
    <property type="entry name" value="HSP40/DnaJ_pept-bd"/>
</dbReference>
<name>A0A1R2AX55_9CILI</name>
<dbReference type="Proteomes" id="UP000187209">
    <property type="component" value="Unassembled WGS sequence"/>
</dbReference>
<dbReference type="SUPFAM" id="SSF49493">
    <property type="entry name" value="HSP40/DnaJ peptide-binding domain"/>
    <property type="match status" value="2"/>
</dbReference>
<dbReference type="GO" id="GO:0008270">
    <property type="term" value="F:zinc ion binding"/>
    <property type="evidence" value="ECO:0007669"/>
    <property type="project" value="UniProtKB-KW"/>
</dbReference>
<keyword evidence="4" id="KW-0862">Zinc</keyword>
<gene>
    <name evidence="7" type="ORF">SteCoe_33261</name>
</gene>
<dbReference type="EMBL" id="MPUH01001239">
    <property type="protein sequence ID" value="OMJ69111.1"/>
    <property type="molecule type" value="Genomic_DNA"/>
</dbReference>
<evidence type="ECO:0000313" key="8">
    <source>
        <dbReference type="Proteomes" id="UP000187209"/>
    </source>
</evidence>
<dbReference type="InterPro" id="IPR002939">
    <property type="entry name" value="DnaJ_C"/>
</dbReference>
<evidence type="ECO:0000256" key="3">
    <source>
        <dbReference type="ARBA" id="ARBA00022771"/>
    </source>
</evidence>
<comment type="caution">
    <text evidence="7">The sequence shown here is derived from an EMBL/GenBank/DDBJ whole genome shotgun (WGS) entry which is preliminary data.</text>
</comment>
<dbReference type="InterPro" id="IPR018253">
    <property type="entry name" value="DnaJ_domain_CS"/>
</dbReference>
<keyword evidence="5" id="KW-0143">Chaperone</keyword>
<protein>
    <recommendedName>
        <fullName evidence="6">J domain-containing protein</fullName>
    </recommendedName>
</protein>
<keyword evidence="3" id="KW-0863">Zinc-finger</keyword>
<feature type="domain" description="J" evidence="6">
    <location>
        <begin position="4"/>
        <end position="70"/>
    </location>
</feature>
<dbReference type="PANTHER" id="PTHR24078">
    <property type="entry name" value="DNAJ HOMOLOG SUBFAMILY C MEMBER"/>
    <property type="match status" value="1"/>
</dbReference>
<dbReference type="InterPro" id="IPR001623">
    <property type="entry name" value="DnaJ_domain"/>
</dbReference>
<dbReference type="PROSITE" id="PS50076">
    <property type="entry name" value="DNAJ_2"/>
    <property type="match status" value="1"/>
</dbReference>
<dbReference type="GO" id="GO:0051087">
    <property type="term" value="F:protein-folding chaperone binding"/>
    <property type="evidence" value="ECO:0007669"/>
    <property type="project" value="TreeGrafter"/>
</dbReference>
<proteinExistence type="predicted"/>
<dbReference type="FunFam" id="2.60.260.20:FF:000003">
    <property type="entry name" value="DnaJ subfamily A member 2"/>
    <property type="match status" value="1"/>
</dbReference>
<dbReference type="OrthoDB" id="550424at2759"/>
<evidence type="ECO:0000256" key="5">
    <source>
        <dbReference type="ARBA" id="ARBA00023186"/>
    </source>
</evidence>